<reference evidence="7" key="1">
    <citation type="submission" date="2008-01" db="EMBL/GenBank/DDBJ databases">
        <title>Complete sequence of chromosome of Caulobacter sp. K31.</title>
        <authorList>
            <consortium name="US DOE Joint Genome Institute"/>
            <person name="Copeland A."/>
            <person name="Lucas S."/>
            <person name="Lapidus A."/>
            <person name="Barry K."/>
            <person name="Glavina del Rio T."/>
            <person name="Dalin E."/>
            <person name="Tice H."/>
            <person name="Pitluck S."/>
            <person name="Bruce D."/>
            <person name="Goodwin L."/>
            <person name="Thompson L.S."/>
            <person name="Brettin T."/>
            <person name="Detter J.C."/>
            <person name="Han C."/>
            <person name="Schmutz J."/>
            <person name="Larimer F."/>
            <person name="Land M."/>
            <person name="Hauser L."/>
            <person name="Kyrpides N."/>
            <person name="Kim E."/>
            <person name="Stephens C."/>
            <person name="Richardson P."/>
        </authorList>
    </citation>
    <scope>NUCLEOTIDE SEQUENCE [LARGE SCALE GENOMIC DNA]</scope>
    <source>
        <strain evidence="7">K31</strain>
    </source>
</reference>
<comment type="similarity">
    <text evidence="2">Belongs to the MipA/OmpV family.</text>
</comment>
<dbReference type="EMBL" id="CP000927">
    <property type="protein sequence ID" value="ABZ69547.1"/>
    <property type="molecule type" value="Genomic_DNA"/>
</dbReference>
<evidence type="ECO:0000256" key="2">
    <source>
        <dbReference type="ARBA" id="ARBA00005722"/>
    </source>
</evidence>
<dbReference type="PANTHER" id="PTHR38776">
    <property type="entry name" value="MLTA-INTERACTING PROTEIN-RELATED"/>
    <property type="match status" value="1"/>
</dbReference>
<evidence type="ECO:0000256" key="1">
    <source>
        <dbReference type="ARBA" id="ARBA00004442"/>
    </source>
</evidence>
<keyword evidence="3 6" id="KW-0732">Signal</keyword>
<organism evidence="7">
    <name type="scientific">Caulobacter sp. (strain K31)</name>
    <dbReference type="NCBI Taxonomy" id="366602"/>
    <lineage>
        <taxon>Bacteria</taxon>
        <taxon>Pseudomonadati</taxon>
        <taxon>Pseudomonadota</taxon>
        <taxon>Alphaproteobacteria</taxon>
        <taxon>Caulobacterales</taxon>
        <taxon>Caulobacteraceae</taxon>
        <taxon>Caulobacter</taxon>
    </lineage>
</organism>
<keyword evidence="4" id="KW-0472">Membrane</keyword>
<dbReference type="HOGENOM" id="CLU_062990_0_1_5"/>
<protein>
    <submittedName>
        <fullName evidence="7">MltA-interacting MipA family protein</fullName>
    </submittedName>
</protein>
<proteinExistence type="inferred from homology"/>
<feature type="chain" id="PRO_5002755408" evidence="6">
    <location>
        <begin position="28"/>
        <end position="253"/>
    </location>
</feature>
<dbReference type="GO" id="GO:0009279">
    <property type="term" value="C:cell outer membrane"/>
    <property type="evidence" value="ECO:0007669"/>
    <property type="project" value="UniProtKB-SubCell"/>
</dbReference>
<dbReference type="eggNOG" id="COG3713">
    <property type="taxonomic scope" value="Bacteria"/>
</dbReference>
<dbReference type="Pfam" id="PF06629">
    <property type="entry name" value="MipA"/>
    <property type="match status" value="1"/>
</dbReference>
<name>B0T5I9_CAUSK</name>
<dbReference type="STRING" id="366602.Caul_0410"/>
<comment type="subcellular location">
    <subcellularLocation>
        <location evidence="1">Cell outer membrane</location>
    </subcellularLocation>
</comment>
<accession>B0T5I9</accession>
<evidence type="ECO:0000313" key="7">
    <source>
        <dbReference type="EMBL" id="ABZ69547.1"/>
    </source>
</evidence>
<dbReference type="OrthoDB" id="5462484at2"/>
<evidence type="ECO:0000256" key="6">
    <source>
        <dbReference type="SAM" id="SignalP"/>
    </source>
</evidence>
<sequence length="253" mass="26081" precursor="true">MSFNFARSAQAAGLLAASMLWSTGARAQEADHVAVGLGVGVIPGYQGSDAYRVRPLPMIDVKQGPFFANRRNGVGVAVIDTDTVTIGTSVTYVPGYHRSDAPAGIDKVDAAAGARIFTTVHAGGFVFNVGATKAVSGSVKGLVADAVVAYPVTVSPRISLTPSLATTWADEKHNNGYFGVTAGESLASGLAPYSAGGGFKDVSASLTASYHLTDRITMSATTSVTTLLGDAKSSPIVFKRTQPSALLVTSYRF</sequence>
<dbReference type="AlphaFoldDB" id="B0T5I9"/>
<evidence type="ECO:0000256" key="5">
    <source>
        <dbReference type="ARBA" id="ARBA00023237"/>
    </source>
</evidence>
<evidence type="ECO:0000256" key="3">
    <source>
        <dbReference type="ARBA" id="ARBA00022729"/>
    </source>
</evidence>
<dbReference type="PANTHER" id="PTHR38776:SF1">
    <property type="entry name" value="MLTA-INTERACTING PROTEIN-RELATED"/>
    <property type="match status" value="1"/>
</dbReference>
<feature type="signal peptide" evidence="6">
    <location>
        <begin position="1"/>
        <end position="27"/>
    </location>
</feature>
<evidence type="ECO:0000256" key="4">
    <source>
        <dbReference type="ARBA" id="ARBA00023136"/>
    </source>
</evidence>
<keyword evidence="5" id="KW-0998">Cell outer membrane</keyword>
<dbReference type="KEGG" id="cak:Caul_0410"/>
<dbReference type="InterPro" id="IPR010583">
    <property type="entry name" value="MipA"/>
</dbReference>
<gene>
    <name evidence="7" type="ordered locus">Caul_0410</name>
</gene>